<keyword evidence="4" id="KW-0808">Transferase</keyword>
<dbReference type="InterPro" id="IPR004358">
    <property type="entry name" value="Sig_transdc_His_kin-like_C"/>
</dbReference>
<evidence type="ECO:0000256" key="1">
    <source>
        <dbReference type="ARBA" id="ARBA00000085"/>
    </source>
</evidence>
<dbReference type="RefSeq" id="WP_068834674.1">
    <property type="nucleotide sequence ID" value="NZ_JBHSMX010000063.1"/>
</dbReference>
<feature type="transmembrane region" description="Helical" evidence="9">
    <location>
        <begin position="70"/>
        <end position="92"/>
    </location>
</feature>
<feature type="transmembrane region" description="Helical" evidence="9">
    <location>
        <begin position="203"/>
        <end position="222"/>
    </location>
</feature>
<evidence type="ECO:0000256" key="7">
    <source>
        <dbReference type="SAM" id="Coils"/>
    </source>
</evidence>
<dbReference type="EMBL" id="JBHSMX010000063">
    <property type="protein sequence ID" value="MFC5523131.1"/>
    <property type="molecule type" value="Genomic_DNA"/>
</dbReference>
<keyword evidence="12" id="KW-0547">Nucleotide-binding</keyword>
<feature type="region of interest" description="Disordered" evidence="8">
    <location>
        <begin position="1"/>
        <end position="24"/>
    </location>
</feature>
<dbReference type="Pfam" id="PF00512">
    <property type="entry name" value="HisKA"/>
    <property type="match status" value="1"/>
</dbReference>
<evidence type="ECO:0000256" key="3">
    <source>
        <dbReference type="ARBA" id="ARBA00022553"/>
    </source>
</evidence>
<comment type="caution">
    <text evidence="12">The sequence shown here is derived from an EMBL/GenBank/DDBJ whole genome shotgun (WGS) entry which is preliminary data.</text>
</comment>
<reference evidence="13" key="1">
    <citation type="journal article" date="2019" name="Int. J. Syst. Evol. Microbiol.">
        <title>The Global Catalogue of Microorganisms (GCM) 10K type strain sequencing project: providing services to taxonomists for standard genome sequencing and annotation.</title>
        <authorList>
            <consortium name="The Broad Institute Genomics Platform"/>
            <consortium name="The Broad Institute Genome Sequencing Center for Infectious Disease"/>
            <person name="Wu L."/>
            <person name="Ma J."/>
        </authorList>
    </citation>
    <scope>NUCLEOTIDE SEQUENCE [LARGE SCALE GENOMIC DNA]</scope>
    <source>
        <strain evidence="13">CGMCC 4.7277</strain>
    </source>
</reference>
<protein>
    <recommendedName>
        <fullName evidence="2">histidine kinase</fullName>
        <ecNumber evidence="2">2.7.13.3</ecNumber>
    </recommendedName>
</protein>
<keyword evidence="3 6" id="KW-0597">Phosphoprotein</keyword>
<feature type="transmembrane region" description="Helical" evidence="9">
    <location>
        <begin position="134"/>
        <end position="158"/>
    </location>
</feature>
<dbReference type="InterPro" id="IPR001789">
    <property type="entry name" value="Sig_transdc_resp-reg_receiver"/>
</dbReference>
<dbReference type="SMART" id="SM00388">
    <property type="entry name" value="HisKA"/>
    <property type="match status" value="1"/>
</dbReference>
<feature type="transmembrane region" description="Helical" evidence="9">
    <location>
        <begin position="244"/>
        <end position="263"/>
    </location>
</feature>
<sequence length="1171" mass="127895">MDAPVMPSLLSVRPNGPPASPDAEAGSDVAVQRIIKVRRDYNSWVASETMEDYALRFTPQRFRKWSEWRVANTAFGAASFLVLEAVGATLLVKYGFTNAFWAIVATGLIIFLAGLPISIYAARYGVDMDLLTRGAGFGYIGSTLTSLIYASFTFIFFALEAAVMAYALDLALGIPPSWGYLICALVVIPLVTHGVSVISRLQVWTQPLWLVMLVVPFVYVFLRDPAAFSDVVHYGGEKGVGGEFNLHLFGAALTVGIALITQMGEQADYLRFMPVQTRANRWRWWGGVLAGGPGWVLLGVVKMLGGSLLAYLAISNMVPLDRAVDPNQMYLAAYEYVFPHYGLAVAATALFVVVSQLKINVTNAYAGSLAWSNFFSRITHSHPGRVVWVVFNTLIAFMLMEMNVFQALGDVLGLYSNIAIAWVMAVVADLVINKPLGLSPPGIEFKRAHLYDINPVGVGAMALASLLSVTAHLGLYGELAQAFSAVIAMATAFVTAPLIAWATKGRYYIARGSETAGGDGPYKRYATQNCVICERAYEGPDMAHCPAYQGPICSLCCTLDARCGDLCKPHASLSAQWSAALRWLLPRRAWPYLDTGLGHFLLLMLIIVPLLASVFGLLYHQEMGALVDMAPSESALRSGFLKAYMALLVIAGLVAWWLVLAHKSRQVAQEESNRQTHLLMREIESHRQTDEALQQAKRMADQANQAKSRYISAISHELRTPLNSILGYAQLMGEDSAIPPHRKQAVNVIKRGGEHLLSLIEGTLDIARIEAGKLTLNVKPMQFADCVHEMAGMFELQATAKGLGFRFEASGNLPELVRADEKRVRQILINLLGNAIKFTSAGQVCFKVHHAREMAHIDIEDTGPGMDEAELAQIFEPFARGSTAGHGAAGTSGAGLGLTIAKMLTDLMGGDMTALSTPGEGSVFRVRLFLPEVHVPAGAAQGTQARPARRRPRGYDGARRKLLVVDNEEPDRELLVQLLQPMGFELRTAASGHDCLDLLAAGYRPDVIFMDLAMPGIDGWETLRRVRSAGLTGIHLAIVSANAFDKGLDNDVGIRPEDFILKPVRHTELIDWLERRLALSWHYEPPPAIAAMPAENAQPPVLPEPTQLAALREVVGLGFYRGIMNKLAEIETQQPAAAAFVEEMRTLARQFQFEAMSRQLTSQEPGHDQRA</sequence>
<dbReference type="SUPFAM" id="SSF55874">
    <property type="entry name" value="ATPase domain of HSP90 chaperone/DNA topoisomerase II/histidine kinase"/>
    <property type="match status" value="1"/>
</dbReference>
<evidence type="ECO:0000259" key="11">
    <source>
        <dbReference type="PROSITE" id="PS50110"/>
    </source>
</evidence>
<dbReference type="InterPro" id="IPR011006">
    <property type="entry name" value="CheY-like_superfamily"/>
</dbReference>
<keyword evidence="13" id="KW-1185">Reference proteome</keyword>
<dbReference type="SUPFAM" id="SSF47384">
    <property type="entry name" value="Homodimeric domain of signal transducing histidine kinase"/>
    <property type="match status" value="1"/>
</dbReference>
<comment type="catalytic activity">
    <reaction evidence="1">
        <text>ATP + protein L-histidine = ADP + protein N-phospho-L-histidine.</text>
        <dbReference type="EC" id="2.7.13.3"/>
    </reaction>
</comment>
<keyword evidence="12" id="KW-0067">ATP-binding</keyword>
<dbReference type="SUPFAM" id="SSF52172">
    <property type="entry name" value="CheY-like"/>
    <property type="match status" value="1"/>
</dbReference>
<dbReference type="PANTHER" id="PTHR43047">
    <property type="entry name" value="TWO-COMPONENT HISTIDINE PROTEIN KINASE"/>
    <property type="match status" value="1"/>
</dbReference>
<feature type="transmembrane region" description="Helical" evidence="9">
    <location>
        <begin position="334"/>
        <end position="354"/>
    </location>
</feature>
<keyword evidence="9" id="KW-1133">Transmembrane helix</keyword>
<dbReference type="Gene3D" id="3.40.50.2300">
    <property type="match status" value="1"/>
</dbReference>
<feature type="modified residue" description="4-aspartylphosphate" evidence="6">
    <location>
        <position position="1011"/>
    </location>
</feature>
<dbReference type="InterPro" id="IPR003661">
    <property type="entry name" value="HisK_dim/P_dom"/>
</dbReference>
<feature type="transmembrane region" description="Helical" evidence="9">
    <location>
        <begin position="178"/>
        <end position="196"/>
    </location>
</feature>
<dbReference type="Gene3D" id="1.10.4160.10">
    <property type="entry name" value="Hydantoin permease"/>
    <property type="match status" value="1"/>
</dbReference>
<evidence type="ECO:0000256" key="4">
    <source>
        <dbReference type="ARBA" id="ARBA00022679"/>
    </source>
</evidence>
<evidence type="ECO:0000256" key="6">
    <source>
        <dbReference type="PROSITE-ProRule" id="PRU00169"/>
    </source>
</evidence>
<dbReference type="Gene3D" id="3.30.565.10">
    <property type="entry name" value="Histidine kinase-like ATPase, C-terminal domain"/>
    <property type="match status" value="1"/>
</dbReference>
<dbReference type="SMART" id="SM00387">
    <property type="entry name" value="HATPase_c"/>
    <property type="match status" value="1"/>
</dbReference>
<dbReference type="Pfam" id="PF00072">
    <property type="entry name" value="Response_reg"/>
    <property type="match status" value="1"/>
</dbReference>
<dbReference type="EC" id="2.7.13.3" evidence="2"/>
<feature type="coiled-coil region" evidence="7">
    <location>
        <begin position="686"/>
        <end position="713"/>
    </location>
</feature>
<keyword evidence="7" id="KW-0175">Coiled coil</keyword>
<dbReference type="PROSITE" id="PS50109">
    <property type="entry name" value="HIS_KIN"/>
    <property type="match status" value="1"/>
</dbReference>
<feature type="transmembrane region" description="Helical" evidence="9">
    <location>
        <begin position="386"/>
        <end position="408"/>
    </location>
</feature>
<feature type="transmembrane region" description="Helical" evidence="9">
    <location>
        <begin position="639"/>
        <end position="660"/>
    </location>
</feature>
<dbReference type="CDD" id="cd00082">
    <property type="entry name" value="HisKA"/>
    <property type="match status" value="1"/>
</dbReference>
<organism evidence="12 13">
    <name type="scientific">Polaromonas jejuensis</name>
    <dbReference type="NCBI Taxonomy" id="457502"/>
    <lineage>
        <taxon>Bacteria</taxon>
        <taxon>Pseudomonadati</taxon>
        <taxon>Pseudomonadota</taxon>
        <taxon>Betaproteobacteria</taxon>
        <taxon>Burkholderiales</taxon>
        <taxon>Comamonadaceae</taxon>
        <taxon>Polaromonas</taxon>
    </lineage>
</organism>
<proteinExistence type="predicted"/>
<dbReference type="InterPro" id="IPR005467">
    <property type="entry name" value="His_kinase_dom"/>
</dbReference>
<dbReference type="SMART" id="SM00448">
    <property type="entry name" value="REC"/>
    <property type="match status" value="1"/>
</dbReference>
<feature type="transmembrane region" description="Helical" evidence="9">
    <location>
        <begin position="597"/>
        <end position="619"/>
    </location>
</feature>
<feature type="transmembrane region" description="Helical" evidence="9">
    <location>
        <begin position="98"/>
        <end position="122"/>
    </location>
</feature>
<keyword evidence="9" id="KW-0812">Transmembrane</keyword>
<dbReference type="Gene3D" id="1.10.287.130">
    <property type="match status" value="1"/>
</dbReference>
<dbReference type="PRINTS" id="PR00344">
    <property type="entry name" value="BCTRLSENSOR"/>
</dbReference>
<feature type="domain" description="Histidine kinase" evidence="10">
    <location>
        <begin position="713"/>
        <end position="932"/>
    </location>
</feature>
<evidence type="ECO:0000256" key="8">
    <source>
        <dbReference type="SAM" id="MobiDB-lite"/>
    </source>
</evidence>
<feature type="transmembrane region" description="Helical" evidence="9">
    <location>
        <begin position="482"/>
        <end position="502"/>
    </location>
</feature>
<feature type="domain" description="Response regulatory" evidence="11">
    <location>
        <begin position="961"/>
        <end position="1077"/>
    </location>
</feature>
<dbReference type="Proteomes" id="UP001596084">
    <property type="component" value="Unassembled WGS sequence"/>
</dbReference>
<keyword evidence="9" id="KW-0472">Membrane</keyword>
<dbReference type="CDD" id="cd16922">
    <property type="entry name" value="HATPase_EvgS-ArcB-TorS-like"/>
    <property type="match status" value="1"/>
</dbReference>
<evidence type="ECO:0000259" key="10">
    <source>
        <dbReference type="PROSITE" id="PS50109"/>
    </source>
</evidence>
<evidence type="ECO:0000256" key="9">
    <source>
        <dbReference type="SAM" id="Phobius"/>
    </source>
</evidence>
<name>A0ABW0QDZ5_9BURK</name>
<evidence type="ECO:0000313" key="12">
    <source>
        <dbReference type="EMBL" id="MFC5523131.1"/>
    </source>
</evidence>
<dbReference type="InterPro" id="IPR036097">
    <property type="entry name" value="HisK_dim/P_sf"/>
</dbReference>
<dbReference type="InterPro" id="IPR036890">
    <property type="entry name" value="HATPase_C_sf"/>
</dbReference>
<feature type="transmembrane region" description="Helical" evidence="9">
    <location>
        <begin position="453"/>
        <end position="476"/>
    </location>
</feature>
<dbReference type="GO" id="GO:0005524">
    <property type="term" value="F:ATP binding"/>
    <property type="evidence" value="ECO:0007669"/>
    <property type="project" value="UniProtKB-KW"/>
</dbReference>
<keyword evidence="5" id="KW-0418">Kinase</keyword>
<evidence type="ECO:0000256" key="5">
    <source>
        <dbReference type="ARBA" id="ARBA00022777"/>
    </source>
</evidence>
<gene>
    <name evidence="12" type="ORF">ACFPP7_19770</name>
</gene>
<evidence type="ECO:0000313" key="13">
    <source>
        <dbReference type="Proteomes" id="UP001596084"/>
    </source>
</evidence>
<evidence type="ECO:0000256" key="2">
    <source>
        <dbReference type="ARBA" id="ARBA00012438"/>
    </source>
</evidence>
<feature type="transmembrane region" description="Helical" evidence="9">
    <location>
        <begin position="414"/>
        <end position="432"/>
    </location>
</feature>
<feature type="transmembrane region" description="Helical" evidence="9">
    <location>
        <begin position="284"/>
        <end position="314"/>
    </location>
</feature>
<dbReference type="CDD" id="cd17546">
    <property type="entry name" value="REC_hyHK_CKI1_RcsC-like"/>
    <property type="match status" value="1"/>
</dbReference>
<accession>A0ABW0QDZ5</accession>
<dbReference type="InterPro" id="IPR003594">
    <property type="entry name" value="HATPase_dom"/>
</dbReference>
<dbReference type="Pfam" id="PF02518">
    <property type="entry name" value="HATPase_c"/>
    <property type="match status" value="1"/>
</dbReference>
<dbReference type="PROSITE" id="PS50110">
    <property type="entry name" value="RESPONSE_REGULATORY"/>
    <property type="match status" value="1"/>
</dbReference>